<proteinExistence type="predicted"/>
<comment type="caution">
    <text evidence="2">The sequence shown here is derived from an EMBL/GenBank/DDBJ whole genome shotgun (WGS) entry which is preliminary data.</text>
</comment>
<name>A0A1G2C1N1_9BACT</name>
<organism evidence="2 3">
    <name type="scientific">Candidatus Komeilibacteria bacterium RIFOXYC1_FULL_37_11</name>
    <dbReference type="NCBI Taxonomy" id="1798555"/>
    <lineage>
        <taxon>Bacteria</taxon>
        <taxon>Candidatus Komeiliibacteriota</taxon>
    </lineage>
</organism>
<gene>
    <name evidence="2" type="ORF">A2406_02655</name>
</gene>
<dbReference type="AlphaFoldDB" id="A0A1G2C1N1"/>
<dbReference type="Proteomes" id="UP000177626">
    <property type="component" value="Unassembled WGS sequence"/>
</dbReference>
<keyword evidence="1" id="KW-0472">Membrane</keyword>
<accession>A0A1G2C1N1</accession>
<sequence length="173" mass="19483">MAINKNIIIHFFHYFWIALGLGLILFIISQAIYTKRSLEYMLDFSQPLTQNIVGWYPENRVVNLSSGSLDNVFSLAGEPVYMKIYIPIDFSQLTISGGIYTSGSSNINLGLRQKDGSWKFKKVDLFDQSFSSTFDLAGAQTKNNQLEIILSVPDLNNTSTVSLVNNWSVILSR</sequence>
<keyword evidence="1" id="KW-1133">Transmembrane helix</keyword>
<reference evidence="2 3" key="1">
    <citation type="journal article" date="2016" name="Nat. Commun.">
        <title>Thousands of microbial genomes shed light on interconnected biogeochemical processes in an aquifer system.</title>
        <authorList>
            <person name="Anantharaman K."/>
            <person name="Brown C.T."/>
            <person name="Hug L.A."/>
            <person name="Sharon I."/>
            <person name="Castelle C.J."/>
            <person name="Probst A.J."/>
            <person name="Thomas B.C."/>
            <person name="Singh A."/>
            <person name="Wilkins M.J."/>
            <person name="Karaoz U."/>
            <person name="Brodie E.L."/>
            <person name="Williams K.H."/>
            <person name="Hubbard S.S."/>
            <person name="Banfield J.F."/>
        </authorList>
    </citation>
    <scope>NUCLEOTIDE SEQUENCE [LARGE SCALE GENOMIC DNA]</scope>
</reference>
<feature type="transmembrane region" description="Helical" evidence="1">
    <location>
        <begin position="12"/>
        <end position="33"/>
    </location>
</feature>
<evidence type="ECO:0000313" key="3">
    <source>
        <dbReference type="Proteomes" id="UP000177626"/>
    </source>
</evidence>
<protein>
    <submittedName>
        <fullName evidence="2">Uncharacterized protein</fullName>
    </submittedName>
</protein>
<evidence type="ECO:0000256" key="1">
    <source>
        <dbReference type="SAM" id="Phobius"/>
    </source>
</evidence>
<dbReference type="EMBL" id="MHKQ01000005">
    <property type="protein sequence ID" value="OGY94699.1"/>
    <property type="molecule type" value="Genomic_DNA"/>
</dbReference>
<keyword evidence="1" id="KW-0812">Transmembrane</keyword>
<evidence type="ECO:0000313" key="2">
    <source>
        <dbReference type="EMBL" id="OGY94699.1"/>
    </source>
</evidence>